<name>A0A3S0JBN8_9BACT</name>
<dbReference type="AlphaFoldDB" id="A0A3S0JBN8"/>
<dbReference type="OrthoDB" id="885035at2"/>
<evidence type="ECO:0000313" key="2">
    <source>
        <dbReference type="Proteomes" id="UP000282184"/>
    </source>
</evidence>
<sequence>MAAPRIDDHLHDAVVEQFCFDAERGRLTLVLWEKPEPLWQTNEVVRKRLVLSGIRNGAAVAAVQQLVEAAWRRTPDRELGYRVDRFDFDPALPSRPLDLHLRLAIDHLPPLRIHCAKFTMQPVE</sequence>
<organism evidence="1 2">
    <name type="scientific">Hymenobacter gummosus</name>
    <dbReference type="NCBI Taxonomy" id="1776032"/>
    <lineage>
        <taxon>Bacteria</taxon>
        <taxon>Pseudomonadati</taxon>
        <taxon>Bacteroidota</taxon>
        <taxon>Cytophagia</taxon>
        <taxon>Cytophagales</taxon>
        <taxon>Hymenobacteraceae</taxon>
        <taxon>Hymenobacter</taxon>
    </lineage>
</organism>
<protein>
    <submittedName>
        <fullName evidence="1">Uncharacterized protein</fullName>
    </submittedName>
</protein>
<accession>A0A3S0JBN8</accession>
<keyword evidence="2" id="KW-1185">Reference proteome</keyword>
<evidence type="ECO:0000313" key="1">
    <source>
        <dbReference type="EMBL" id="RTQ51416.1"/>
    </source>
</evidence>
<dbReference type="Proteomes" id="UP000282184">
    <property type="component" value="Unassembled WGS sequence"/>
</dbReference>
<dbReference type="RefSeq" id="WP_126692309.1">
    <property type="nucleotide sequence ID" value="NZ_RXOF01000003.1"/>
</dbReference>
<comment type="caution">
    <text evidence="1">The sequence shown here is derived from an EMBL/GenBank/DDBJ whole genome shotgun (WGS) entry which is preliminary data.</text>
</comment>
<reference evidence="1 2" key="1">
    <citation type="submission" date="2018-12" db="EMBL/GenBank/DDBJ databases">
        <title>Hymenobacter gummosus sp. nov., isolated from a spring.</title>
        <authorList>
            <person name="Nie L."/>
        </authorList>
    </citation>
    <scope>NUCLEOTIDE SEQUENCE [LARGE SCALE GENOMIC DNA]</scope>
    <source>
        <strain evidence="1 2">KCTC 52166</strain>
    </source>
</reference>
<gene>
    <name evidence="1" type="ORF">EJV47_06325</name>
</gene>
<dbReference type="EMBL" id="RXOF01000003">
    <property type="protein sequence ID" value="RTQ51416.1"/>
    <property type="molecule type" value="Genomic_DNA"/>
</dbReference>
<proteinExistence type="predicted"/>